<sequence>MSTLEQAKKLFDHSSPPPPLCSSVFTHYVKENTVFSVCIAPNGNHVIVDIHDLHFNEDA</sequence>
<dbReference type="EMBL" id="LUGH01000195">
    <property type="protein sequence ID" value="OBZ87822.1"/>
    <property type="molecule type" value="Genomic_DNA"/>
</dbReference>
<gene>
    <name evidence="1" type="ORF">A0J61_04136</name>
</gene>
<dbReference type="Proteomes" id="UP000093000">
    <property type="component" value="Unassembled WGS sequence"/>
</dbReference>
<evidence type="ECO:0000313" key="2">
    <source>
        <dbReference type="Proteomes" id="UP000093000"/>
    </source>
</evidence>
<keyword evidence="2" id="KW-1185">Reference proteome</keyword>
<dbReference type="InParanoid" id="A0A1C7NFE2"/>
<proteinExistence type="predicted"/>
<reference evidence="1 2" key="1">
    <citation type="submission" date="2016-03" db="EMBL/GenBank/DDBJ databases">
        <title>Choanephora cucurbitarum.</title>
        <authorList>
            <person name="Min B."/>
            <person name="Park H."/>
            <person name="Park J.-H."/>
            <person name="Shin H.-D."/>
            <person name="Choi I.-G."/>
        </authorList>
    </citation>
    <scope>NUCLEOTIDE SEQUENCE [LARGE SCALE GENOMIC DNA]</scope>
    <source>
        <strain evidence="1 2">KUS-F28377</strain>
    </source>
</reference>
<organism evidence="1 2">
    <name type="scientific">Choanephora cucurbitarum</name>
    <dbReference type="NCBI Taxonomy" id="101091"/>
    <lineage>
        <taxon>Eukaryota</taxon>
        <taxon>Fungi</taxon>
        <taxon>Fungi incertae sedis</taxon>
        <taxon>Mucoromycota</taxon>
        <taxon>Mucoromycotina</taxon>
        <taxon>Mucoromycetes</taxon>
        <taxon>Mucorales</taxon>
        <taxon>Mucorineae</taxon>
        <taxon>Choanephoraceae</taxon>
        <taxon>Choanephoroideae</taxon>
        <taxon>Choanephora</taxon>
    </lineage>
</organism>
<evidence type="ECO:0000313" key="1">
    <source>
        <dbReference type="EMBL" id="OBZ87822.1"/>
    </source>
</evidence>
<protein>
    <submittedName>
        <fullName evidence="1">Uncharacterized protein</fullName>
    </submittedName>
</protein>
<accession>A0A1C7NFE2</accession>
<comment type="caution">
    <text evidence="1">The sequence shown here is derived from an EMBL/GenBank/DDBJ whole genome shotgun (WGS) entry which is preliminary data.</text>
</comment>
<name>A0A1C7NFE2_9FUNG</name>
<dbReference type="AlphaFoldDB" id="A0A1C7NFE2"/>